<dbReference type="EMBL" id="AP014809">
    <property type="protein sequence ID" value="BAU90258.1"/>
    <property type="molecule type" value="Genomic_DNA"/>
</dbReference>
<protein>
    <submittedName>
        <fullName evidence="2">Uncharacterized protein</fullName>
    </submittedName>
</protein>
<gene>
    <name evidence="2" type="ORF">MPPM_1653</name>
</gene>
<feature type="region of interest" description="Disordered" evidence="1">
    <location>
        <begin position="46"/>
        <end position="112"/>
    </location>
</feature>
<dbReference type="Proteomes" id="UP000218288">
    <property type="component" value="Chromosome"/>
</dbReference>
<feature type="compositionally biased region" description="Low complexity" evidence="1">
    <location>
        <begin position="49"/>
        <end position="71"/>
    </location>
</feature>
<feature type="region of interest" description="Disordered" evidence="1">
    <location>
        <begin position="1"/>
        <end position="25"/>
    </location>
</feature>
<evidence type="ECO:0000256" key="1">
    <source>
        <dbReference type="SAM" id="MobiDB-lite"/>
    </source>
</evidence>
<evidence type="ECO:0000313" key="2">
    <source>
        <dbReference type="EMBL" id="BAU90258.1"/>
    </source>
</evidence>
<name>A0A169QVR5_9HYPH</name>
<organism evidence="2 3">
    <name type="scientific">Methylorubrum populi</name>
    <dbReference type="NCBI Taxonomy" id="223967"/>
    <lineage>
        <taxon>Bacteria</taxon>
        <taxon>Pseudomonadati</taxon>
        <taxon>Pseudomonadota</taxon>
        <taxon>Alphaproteobacteria</taxon>
        <taxon>Hyphomicrobiales</taxon>
        <taxon>Methylobacteriaceae</taxon>
        <taxon>Methylorubrum</taxon>
    </lineage>
</organism>
<sequence>MSRFPGSLATDDTSQSLRNRKARPMRTFTTATLALSILTGLHAGAFAQGSTGAPAGSPGATAPGGTEGAAAILNEREAIRSGEAIPAPPGTGVPVETAPPPAEERRLPPPRP</sequence>
<evidence type="ECO:0000313" key="3">
    <source>
        <dbReference type="Proteomes" id="UP000218288"/>
    </source>
</evidence>
<accession>A0A169QVR5</accession>
<proteinExistence type="predicted"/>
<feature type="compositionally biased region" description="Pro residues" evidence="1">
    <location>
        <begin position="86"/>
        <end position="101"/>
    </location>
</feature>
<dbReference type="AlphaFoldDB" id="A0A169QVR5"/>
<feature type="compositionally biased region" description="Basic and acidic residues" evidence="1">
    <location>
        <begin position="102"/>
        <end position="112"/>
    </location>
</feature>
<reference evidence="2 3" key="1">
    <citation type="journal article" date="2016" name="Genome Announc.">
        <title>Complete Genome Sequence of Methylobacterium populi P-1M, Isolated from Pink-Pigmented Household Biofilm.</title>
        <authorList>
            <person name="Morohoshi T."/>
            <person name="Ikeda T."/>
        </authorList>
    </citation>
    <scope>NUCLEOTIDE SEQUENCE [LARGE SCALE GENOMIC DNA]</scope>
    <source>
        <strain evidence="2 3">P-1M</strain>
    </source>
</reference>